<dbReference type="AlphaFoldDB" id="A0A858BZH6"/>
<gene>
    <name evidence="2" type="ORF">Ami103574_12960</name>
</gene>
<dbReference type="Proteomes" id="UP000466848">
    <property type="component" value="Chromosome"/>
</dbReference>
<dbReference type="InterPro" id="IPR043128">
    <property type="entry name" value="Rev_trsase/Diguanyl_cyclase"/>
</dbReference>
<keyword evidence="3" id="KW-1185">Reference proteome</keyword>
<dbReference type="CDD" id="cd01949">
    <property type="entry name" value="GGDEF"/>
    <property type="match status" value="1"/>
</dbReference>
<dbReference type="Gene3D" id="3.30.70.270">
    <property type="match status" value="1"/>
</dbReference>
<dbReference type="GO" id="GO:1902201">
    <property type="term" value="P:negative regulation of bacterial-type flagellum-dependent cell motility"/>
    <property type="evidence" value="ECO:0007669"/>
    <property type="project" value="TreeGrafter"/>
</dbReference>
<dbReference type="NCBIfam" id="TIGR00254">
    <property type="entry name" value="GGDEF"/>
    <property type="match status" value="1"/>
</dbReference>
<dbReference type="RefSeq" id="WP_163067383.1">
    <property type="nucleotide sequence ID" value="NZ_CP048649.1"/>
</dbReference>
<dbReference type="SUPFAM" id="SSF55073">
    <property type="entry name" value="Nucleotide cyclase"/>
    <property type="match status" value="1"/>
</dbReference>
<dbReference type="PROSITE" id="PS50887">
    <property type="entry name" value="GGDEF"/>
    <property type="match status" value="1"/>
</dbReference>
<feature type="domain" description="GGDEF" evidence="1">
    <location>
        <begin position="159"/>
        <end position="292"/>
    </location>
</feature>
<dbReference type="InterPro" id="IPR050469">
    <property type="entry name" value="Diguanylate_Cyclase"/>
</dbReference>
<organism evidence="2 3">
    <name type="scientific">Aminipila butyrica</name>
    <dbReference type="NCBI Taxonomy" id="433296"/>
    <lineage>
        <taxon>Bacteria</taxon>
        <taxon>Bacillati</taxon>
        <taxon>Bacillota</taxon>
        <taxon>Clostridia</taxon>
        <taxon>Peptostreptococcales</taxon>
        <taxon>Anaerovoracaceae</taxon>
        <taxon>Aminipila</taxon>
    </lineage>
</organism>
<dbReference type="KEGG" id="abut:Ami103574_12960"/>
<protein>
    <submittedName>
        <fullName evidence="2">GGDEF domain-containing protein</fullName>
    </submittedName>
</protein>
<dbReference type="InterPro" id="IPR029787">
    <property type="entry name" value="Nucleotide_cyclase"/>
</dbReference>
<dbReference type="GO" id="GO:0005886">
    <property type="term" value="C:plasma membrane"/>
    <property type="evidence" value="ECO:0007669"/>
    <property type="project" value="TreeGrafter"/>
</dbReference>
<name>A0A858BZH6_9FIRM</name>
<dbReference type="GO" id="GO:0052621">
    <property type="term" value="F:diguanylate cyclase activity"/>
    <property type="evidence" value="ECO:0007669"/>
    <property type="project" value="TreeGrafter"/>
</dbReference>
<accession>A0A858BZH6</accession>
<dbReference type="InterPro" id="IPR000160">
    <property type="entry name" value="GGDEF_dom"/>
</dbReference>
<dbReference type="SMART" id="SM00267">
    <property type="entry name" value="GGDEF"/>
    <property type="match status" value="1"/>
</dbReference>
<evidence type="ECO:0000313" key="2">
    <source>
        <dbReference type="EMBL" id="QIB70144.1"/>
    </source>
</evidence>
<reference evidence="2 3" key="1">
    <citation type="submission" date="2020-02" db="EMBL/GenBank/DDBJ databases">
        <authorList>
            <person name="Kim Y.B."/>
            <person name="Roh S.W."/>
        </authorList>
    </citation>
    <scope>NUCLEOTIDE SEQUENCE [LARGE SCALE GENOMIC DNA]</scope>
    <source>
        <strain evidence="2 3">DSM 103574</strain>
    </source>
</reference>
<dbReference type="PANTHER" id="PTHR45138:SF9">
    <property type="entry name" value="DIGUANYLATE CYCLASE DGCM-RELATED"/>
    <property type="match status" value="1"/>
</dbReference>
<dbReference type="Pfam" id="PF00990">
    <property type="entry name" value="GGDEF"/>
    <property type="match status" value="1"/>
</dbReference>
<proteinExistence type="predicted"/>
<sequence>MVENEEKFVLVCEDRAFLKVMTETFGDDYLVESAEILKEEQTLEKYRRQVKLIVEAVPSSEKDCAFLEQKLRHFQTDEMMAFVLTCRPGQKRLAAKMAELEVADILFLPCEETILRKRIGNIIKLMFLKKQALRDPLTKAYNRRGFEKLVQKLLRERLEKAAFIMIDLDDFKRFNDQYGHHMGDQVLTGVVGTLEQVLDREDVVGRMGGDEFAIFIPHVGSPEAFHQKLSLIFRQLEIQWLEEEDAVQVLSSMGISFFPEHGQNFEELYRRADEAQYRSKADGKHRIRIYGE</sequence>
<evidence type="ECO:0000313" key="3">
    <source>
        <dbReference type="Proteomes" id="UP000466848"/>
    </source>
</evidence>
<dbReference type="PANTHER" id="PTHR45138">
    <property type="entry name" value="REGULATORY COMPONENTS OF SENSORY TRANSDUCTION SYSTEM"/>
    <property type="match status" value="1"/>
</dbReference>
<dbReference type="EMBL" id="CP048649">
    <property type="protein sequence ID" value="QIB70144.1"/>
    <property type="molecule type" value="Genomic_DNA"/>
</dbReference>
<dbReference type="GO" id="GO:0043709">
    <property type="term" value="P:cell adhesion involved in single-species biofilm formation"/>
    <property type="evidence" value="ECO:0007669"/>
    <property type="project" value="TreeGrafter"/>
</dbReference>
<evidence type="ECO:0000259" key="1">
    <source>
        <dbReference type="PROSITE" id="PS50887"/>
    </source>
</evidence>